<organism evidence="2 3">
    <name type="scientific">Pseudoneurospora amorphoporcata</name>
    <dbReference type="NCBI Taxonomy" id="241081"/>
    <lineage>
        <taxon>Eukaryota</taxon>
        <taxon>Fungi</taxon>
        <taxon>Dikarya</taxon>
        <taxon>Ascomycota</taxon>
        <taxon>Pezizomycotina</taxon>
        <taxon>Sordariomycetes</taxon>
        <taxon>Sordariomycetidae</taxon>
        <taxon>Sordariales</taxon>
        <taxon>Sordariaceae</taxon>
        <taxon>Pseudoneurospora</taxon>
    </lineage>
</organism>
<evidence type="ECO:0000313" key="3">
    <source>
        <dbReference type="Proteomes" id="UP001303222"/>
    </source>
</evidence>
<feature type="compositionally biased region" description="Polar residues" evidence="1">
    <location>
        <begin position="330"/>
        <end position="347"/>
    </location>
</feature>
<feature type="non-terminal residue" evidence="2">
    <location>
        <position position="608"/>
    </location>
</feature>
<dbReference type="EMBL" id="MU859157">
    <property type="protein sequence ID" value="KAK3951114.1"/>
    <property type="molecule type" value="Genomic_DNA"/>
</dbReference>
<protein>
    <submittedName>
        <fullName evidence="2">Uncharacterized protein</fullName>
    </submittedName>
</protein>
<reference evidence="2" key="2">
    <citation type="submission" date="2023-06" db="EMBL/GenBank/DDBJ databases">
        <authorList>
            <consortium name="Lawrence Berkeley National Laboratory"/>
            <person name="Mondo S.J."/>
            <person name="Hensen N."/>
            <person name="Bonometti L."/>
            <person name="Westerberg I."/>
            <person name="Brannstrom I.O."/>
            <person name="Guillou S."/>
            <person name="Cros-Aarteil S."/>
            <person name="Calhoun S."/>
            <person name="Haridas S."/>
            <person name="Kuo A."/>
            <person name="Pangilinan J."/>
            <person name="Riley R."/>
            <person name="Labutti K."/>
            <person name="Andreopoulos B."/>
            <person name="Lipzen A."/>
            <person name="Chen C."/>
            <person name="Yanf M."/>
            <person name="Daum C."/>
            <person name="Ng V."/>
            <person name="Clum A."/>
            <person name="Steindorff A."/>
            <person name="Ohm R."/>
            <person name="Martin F."/>
            <person name="Silar P."/>
            <person name="Natvig D."/>
            <person name="Lalanne C."/>
            <person name="Gautier V."/>
            <person name="Ament-Velasquez S.L."/>
            <person name="Kruys A."/>
            <person name="Hutchinson M.I."/>
            <person name="Powell A.J."/>
            <person name="Barry K."/>
            <person name="Miller A.N."/>
            <person name="Grigoriev I.V."/>
            <person name="Debuchy R."/>
            <person name="Gladieux P."/>
            <person name="Thoren M.H."/>
            <person name="Johannesson H."/>
        </authorList>
    </citation>
    <scope>NUCLEOTIDE SEQUENCE</scope>
    <source>
        <strain evidence="2">CBS 626.80</strain>
    </source>
</reference>
<keyword evidence="3" id="KW-1185">Reference proteome</keyword>
<name>A0AAN6NS86_9PEZI</name>
<dbReference type="AlphaFoldDB" id="A0AAN6NS86"/>
<dbReference type="Proteomes" id="UP001303222">
    <property type="component" value="Unassembled WGS sequence"/>
</dbReference>
<feature type="region of interest" description="Disordered" evidence="1">
    <location>
        <begin position="221"/>
        <end position="284"/>
    </location>
</feature>
<feature type="compositionally biased region" description="Polar residues" evidence="1">
    <location>
        <begin position="221"/>
        <end position="232"/>
    </location>
</feature>
<sequence length="608" mass="66765">MGFRRIPPVDSYRPGPRRNSYGRDSPRPAGGGSQSRHRRRSNSQQASPPRGHAASHPWNHSGRNFTAPGWSYHQHDASRHGDQRAEGVSSGALGEITNQSPLPSPRARPGRSRSRDEYDEDSLFVGDGPSPEAFEDCAEPEPKPLPRPKPAPQQTENQGGQSEFPEAFHRRPEPISASKSAHGHYFPPMARFILSPLTAQPAAARTGENILKPRYISTTSIPIETPKTQPETASKKPVTPKTAASIKAAPLARAVPSSKAAAPLKAIAPPTSGTGLPPKPHVHLPIEKVSDCSTLQVSRTLAVKTDSSPPFPPSLSSRMTTSGDDKSADQEPQQSVHCPVPLSTTNLRPPDQPRPEKKPDPKPSQASTRSIQKRKVGDAFAAHDLKMIWNQCFEHRQAPDVSRLGHFALPIPSHSLHLVSPAQLERAKRYVIPGIIRFEVTPLQPGGENSPIDPARARLFCISAPAPPQDMGEDITPAYHKLQLRPSTSQTDGLAWPVLRAMQLSWELTARWYKEVIVDWGWVSLGRLDREDTVMPDAMDIDGDDEHGGKNISHEKNTGMGLGDFVANELKKNVVKTKHSWDEPRGSADIDEEIRSWLQLQHLGREQD</sequence>
<gene>
    <name evidence="2" type="ORF">QBC32DRAFT_393350</name>
</gene>
<feature type="region of interest" description="Disordered" evidence="1">
    <location>
        <begin position="1"/>
        <end position="183"/>
    </location>
</feature>
<evidence type="ECO:0000313" key="2">
    <source>
        <dbReference type="EMBL" id="KAK3951114.1"/>
    </source>
</evidence>
<feature type="region of interest" description="Disordered" evidence="1">
    <location>
        <begin position="301"/>
        <end position="375"/>
    </location>
</feature>
<accession>A0AAN6NS86</accession>
<feature type="compositionally biased region" description="Basic and acidic residues" evidence="1">
    <location>
        <begin position="351"/>
        <end position="361"/>
    </location>
</feature>
<comment type="caution">
    <text evidence="2">The sequence shown here is derived from an EMBL/GenBank/DDBJ whole genome shotgun (WGS) entry which is preliminary data.</text>
</comment>
<evidence type="ECO:0000256" key="1">
    <source>
        <dbReference type="SAM" id="MobiDB-lite"/>
    </source>
</evidence>
<feature type="compositionally biased region" description="Low complexity" evidence="1">
    <location>
        <begin position="254"/>
        <end position="270"/>
    </location>
</feature>
<proteinExistence type="predicted"/>
<reference evidence="2" key="1">
    <citation type="journal article" date="2023" name="Mol. Phylogenet. Evol.">
        <title>Genome-scale phylogeny and comparative genomics of the fungal order Sordariales.</title>
        <authorList>
            <person name="Hensen N."/>
            <person name="Bonometti L."/>
            <person name="Westerberg I."/>
            <person name="Brannstrom I.O."/>
            <person name="Guillou S."/>
            <person name="Cros-Aarteil S."/>
            <person name="Calhoun S."/>
            <person name="Haridas S."/>
            <person name="Kuo A."/>
            <person name="Mondo S."/>
            <person name="Pangilinan J."/>
            <person name="Riley R."/>
            <person name="LaButti K."/>
            <person name="Andreopoulos B."/>
            <person name="Lipzen A."/>
            <person name="Chen C."/>
            <person name="Yan M."/>
            <person name="Daum C."/>
            <person name="Ng V."/>
            <person name="Clum A."/>
            <person name="Steindorff A."/>
            <person name="Ohm R.A."/>
            <person name="Martin F."/>
            <person name="Silar P."/>
            <person name="Natvig D.O."/>
            <person name="Lalanne C."/>
            <person name="Gautier V."/>
            <person name="Ament-Velasquez S.L."/>
            <person name="Kruys A."/>
            <person name="Hutchinson M.I."/>
            <person name="Powell A.J."/>
            <person name="Barry K."/>
            <person name="Miller A.N."/>
            <person name="Grigoriev I.V."/>
            <person name="Debuchy R."/>
            <person name="Gladieux P."/>
            <person name="Hiltunen Thoren M."/>
            <person name="Johannesson H."/>
        </authorList>
    </citation>
    <scope>NUCLEOTIDE SEQUENCE</scope>
    <source>
        <strain evidence="2">CBS 626.80</strain>
    </source>
</reference>
<feature type="compositionally biased region" description="Basic and acidic residues" evidence="1">
    <location>
        <begin position="73"/>
        <end position="85"/>
    </location>
</feature>